<reference evidence="1 2" key="1">
    <citation type="journal article" date="2018" name="PLoS Genet.">
        <title>Population sequencing reveals clonal diversity and ancestral inbreeding in the grapevine cultivar Chardonnay.</title>
        <authorList>
            <person name="Roach M.J."/>
            <person name="Johnson D.L."/>
            <person name="Bohlmann J."/>
            <person name="van Vuuren H.J."/>
            <person name="Jones S.J."/>
            <person name="Pretorius I.S."/>
            <person name="Schmidt S.A."/>
            <person name="Borneman A.R."/>
        </authorList>
    </citation>
    <scope>NUCLEOTIDE SEQUENCE [LARGE SCALE GENOMIC DNA]</scope>
    <source>
        <strain evidence="2">cv. Chardonnay</strain>
        <tissue evidence="1">Leaf</tissue>
    </source>
</reference>
<dbReference type="EMBL" id="QGNW01000090">
    <property type="protein sequence ID" value="RVW98882.1"/>
    <property type="molecule type" value="Genomic_DNA"/>
</dbReference>
<protein>
    <recommendedName>
        <fullName evidence="3">DUF4219 domain-containing protein</fullName>
    </recommendedName>
</protein>
<accession>A0A438IQB1</accession>
<organism evidence="1 2">
    <name type="scientific">Vitis vinifera</name>
    <name type="common">Grape</name>
    <dbReference type="NCBI Taxonomy" id="29760"/>
    <lineage>
        <taxon>Eukaryota</taxon>
        <taxon>Viridiplantae</taxon>
        <taxon>Streptophyta</taxon>
        <taxon>Embryophyta</taxon>
        <taxon>Tracheophyta</taxon>
        <taxon>Spermatophyta</taxon>
        <taxon>Magnoliopsida</taxon>
        <taxon>eudicotyledons</taxon>
        <taxon>Gunneridae</taxon>
        <taxon>Pentapetalae</taxon>
        <taxon>rosids</taxon>
        <taxon>Vitales</taxon>
        <taxon>Vitaceae</taxon>
        <taxon>Viteae</taxon>
        <taxon>Vitis</taxon>
    </lineage>
</organism>
<evidence type="ECO:0000313" key="2">
    <source>
        <dbReference type="Proteomes" id="UP000288805"/>
    </source>
</evidence>
<name>A0A438IQB1_VITVI</name>
<evidence type="ECO:0008006" key="3">
    <source>
        <dbReference type="Google" id="ProtNLM"/>
    </source>
</evidence>
<gene>
    <name evidence="1" type="ORF">CK203_033817</name>
</gene>
<comment type="caution">
    <text evidence="1">The sequence shown here is derived from an EMBL/GenBank/DDBJ whole genome shotgun (WGS) entry which is preliminary data.</text>
</comment>
<dbReference type="AlphaFoldDB" id="A0A438IQB1"/>
<sequence length="195" mass="22455">MEQSKSGAPLNSAPYFDGNNHSHWKARVMFFLKMQGELKPKHEWDKVDNEGSEANARALFSNFNGVCLDEFHKIENCKHAKDAWDILQVTHEGDIINSSFNLGEPIPYSKVIRKILRFLLKRFRPKATIIKESKNIDSMRVDELVGFIQTYEMTLPNSQKPKGSAFKASDNEEKDIEMPYDITSEEFVGIEPWKT</sequence>
<dbReference type="Proteomes" id="UP000288805">
    <property type="component" value="Unassembled WGS sequence"/>
</dbReference>
<evidence type="ECO:0000313" key="1">
    <source>
        <dbReference type="EMBL" id="RVW98882.1"/>
    </source>
</evidence>
<proteinExistence type="predicted"/>